<dbReference type="Proteomes" id="UP000194853">
    <property type="component" value="Unassembled WGS sequence"/>
</dbReference>
<keyword evidence="1" id="KW-0812">Transmembrane</keyword>
<evidence type="ECO:0000313" key="3">
    <source>
        <dbReference type="Proteomes" id="UP000194853"/>
    </source>
</evidence>
<keyword evidence="1" id="KW-0472">Membrane</keyword>
<keyword evidence="1" id="KW-1133">Transmembrane helix</keyword>
<dbReference type="RefSeq" id="WP_086403524.1">
    <property type="nucleotide sequence ID" value="NZ_MOOS01000002.1"/>
</dbReference>
<feature type="transmembrane region" description="Helical" evidence="1">
    <location>
        <begin position="67"/>
        <end position="90"/>
    </location>
</feature>
<gene>
    <name evidence="2" type="ORF">BK750_00045</name>
</gene>
<proteinExistence type="predicted"/>
<dbReference type="AlphaFoldDB" id="A0A9X6MH44"/>
<evidence type="ECO:0000256" key="1">
    <source>
        <dbReference type="SAM" id="Phobius"/>
    </source>
</evidence>
<name>A0A9X6MH44_BACTJ</name>
<dbReference type="EMBL" id="MOOS01000002">
    <property type="protein sequence ID" value="OUB78414.1"/>
    <property type="molecule type" value="Genomic_DNA"/>
</dbReference>
<accession>A0A9X6MH44</accession>
<organism evidence="2 3">
    <name type="scientific">Bacillus thuringiensis subsp. jegathesan</name>
    <dbReference type="NCBI Taxonomy" id="56955"/>
    <lineage>
        <taxon>Bacteria</taxon>
        <taxon>Bacillati</taxon>
        <taxon>Bacillota</taxon>
        <taxon>Bacilli</taxon>
        <taxon>Bacillales</taxon>
        <taxon>Bacillaceae</taxon>
        <taxon>Bacillus</taxon>
        <taxon>Bacillus cereus group</taxon>
    </lineage>
</organism>
<evidence type="ECO:0000313" key="2">
    <source>
        <dbReference type="EMBL" id="OUB78414.1"/>
    </source>
</evidence>
<protein>
    <submittedName>
        <fullName evidence="2">Uncharacterized protein</fullName>
    </submittedName>
</protein>
<reference evidence="2 3" key="1">
    <citation type="submission" date="2016-10" db="EMBL/GenBank/DDBJ databases">
        <title>Comparative genomics of Bacillus thuringiensis reveals a path to pathogens against multiple invertebrate hosts.</title>
        <authorList>
            <person name="Zheng J."/>
            <person name="Gao Q."/>
            <person name="Liu H."/>
            <person name="Peng D."/>
            <person name="Ruan L."/>
            <person name="Sun M."/>
        </authorList>
    </citation>
    <scope>NUCLEOTIDE SEQUENCE [LARGE SCALE GENOMIC DNA]</scope>
    <source>
        <strain evidence="2">BGSC 4CF1</strain>
    </source>
</reference>
<comment type="caution">
    <text evidence="2">The sequence shown here is derived from an EMBL/GenBank/DDBJ whole genome shotgun (WGS) entry which is preliminary data.</text>
</comment>
<sequence>MNQVFHNFLNGVSNSKINVFKKDFWITCFKATLLFFPLATIPFSLIFLALTDYMYSPYLYYTVGETVLLFITFSTIVLFLAFFGFYASVIESFQSKETKMSQEPKRQERKSFAVFVDNKMGQEKQQ</sequence>
<feature type="transmembrane region" description="Helical" evidence="1">
    <location>
        <begin position="31"/>
        <end position="55"/>
    </location>
</feature>